<organism evidence="1">
    <name type="scientific">viral metagenome</name>
    <dbReference type="NCBI Taxonomy" id="1070528"/>
    <lineage>
        <taxon>unclassified sequences</taxon>
        <taxon>metagenomes</taxon>
        <taxon>organismal metagenomes</taxon>
    </lineage>
</organism>
<proteinExistence type="predicted"/>
<dbReference type="AlphaFoldDB" id="A0A6M3KSI0"/>
<dbReference type="EMBL" id="MT142554">
    <property type="protein sequence ID" value="QJA85093.1"/>
    <property type="molecule type" value="Genomic_DNA"/>
</dbReference>
<reference evidence="1" key="1">
    <citation type="submission" date="2020-03" db="EMBL/GenBank/DDBJ databases">
        <title>The deep terrestrial virosphere.</title>
        <authorList>
            <person name="Holmfeldt K."/>
            <person name="Nilsson E."/>
            <person name="Simone D."/>
            <person name="Lopez-Fernandez M."/>
            <person name="Wu X."/>
            <person name="de Brujin I."/>
            <person name="Lundin D."/>
            <person name="Andersson A."/>
            <person name="Bertilsson S."/>
            <person name="Dopson M."/>
        </authorList>
    </citation>
    <scope>NUCLEOTIDE SEQUENCE</scope>
    <source>
        <strain evidence="1">MM415B02274</strain>
    </source>
</reference>
<evidence type="ECO:0000313" key="1">
    <source>
        <dbReference type="EMBL" id="QJA85093.1"/>
    </source>
</evidence>
<accession>A0A6M3KSI0</accession>
<sequence length="63" mass="7261">MTKGKRTRVGGVIVFGYYNRKKDGTKEYTLTVPYGHFTTNGKFIVDKDVNLKNCSWIIVEEDE</sequence>
<name>A0A6M3KSI0_9ZZZZ</name>
<gene>
    <name evidence="1" type="ORF">MM415B02274_0003</name>
</gene>
<protein>
    <submittedName>
        <fullName evidence="1">Uncharacterized protein</fullName>
    </submittedName>
</protein>